<keyword evidence="1" id="KW-0732">Signal</keyword>
<reference evidence="3" key="1">
    <citation type="journal article" date="2019" name="Int. J. Syst. Evol. Microbiol.">
        <title>The Global Catalogue of Microorganisms (GCM) 10K type strain sequencing project: providing services to taxonomists for standard genome sequencing and annotation.</title>
        <authorList>
            <consortium name="The Broad Institute Genomics Platform"/>
            <consortium name="The Broad Institute Genome Sequencing Center for Infectious Disease"/>
            <person name="Wu L."/>
            <person name="Ma J."/>
        </authorList>
    </citation>
    <scope>NUCLEOTIDE SEQUENCE [LARGE SCALE GENOMIC DNA]</scope>
    <source>
        <strain evidence="3">JCM 14969</strain>
    </source>
</reference>
<dbReference type="SUPFAM" id="SSF75011">
    <property type="entry name" value="3-carboxy-cis,cis-mucoante lactonizing enzyme"/>
    <property type="match status" value="1"/>
</dbReference>
<dbReference type="Proteomes" id="UP001500393">
    <property type="component" value="Unassembled WGS sequence"/>
</dbReference>
<proteinExistence type="predicted"/>
<accession>A0ABP4NTB7</accession>
<organism evidence="2 3">
    <name type="scientific">Kribbella sancticallisti</name>
    <dbReference type="NCBI Taxonomy" id="460087"/>
    <lineage>
        <taxon>Bacteria</taxon>
        <taxon>Bacillati</taxon>
        <taxon>Actinomycetota</taxon>
        <taxon>Actinomycetes</taxon>
        <taxon>Propionibacteriales</taxon>
        <taxon>Kribbellaceae</taxon>
        <taxon>Kribbella</taxon>
    </lineage>
</organism>
<evidence type="ECO:0000313" key="3">
    <source>
        <dbReference type="Proteomes" id="UP001500393"/>
    </source>
</evidence>
<dbReference type="EMBL" id="BAAAOS010000017">
    <property type="protein sequence ID" value="GAA1567089.1"/>
    <property type="molecule type" value="Genomic_DNA"/>
</dbReference>
<name>A0ABP4NTB7_9ACTN</name>
<protein>
    <submittedName>
        <fullName evidence="2">TIGR03118 family protein</fullName>
    </submittedName>
</protein>
<gene>
    <name evidence="2" type="ORF">GCM10009789_20710</name>
</gene>
<dbReference type="InterPro" id="IPR017549">
    <property type="entry name" value="APMV_L690"/>
</dbReference>
<evidence type="ECO:0000313" key="2">
    <source>
        <dbReference type="EMBL" id="GAA1567089.1"/>
    </source>
</evidence>
<keyword evidence="3" id="KW-1185">Reference proteome</keyword>
<feature type="signal peptide" evidence="1">
    <location>
        <begin position="1"/>
        <end position="30"/>
    </location>
</feature>
<sequence length="374" mass="38406">MSLRFKGRTFAAATAVIGSLALVAPSTASAHKSYGHDSPGALAVQQVNLVSDVPGMAPLLDPDLVNPWGLALGATSPLWVSNAGTSSSTLYASPAGATTATKVPTVRVTVPAPTGQVANAGTGFVLSNGTASAPARFIFSTLTGQIAAWGPPATPLIGAAQIKATVPGAVYTGLAIATASTGDQLYAANFAQGRIDVFDSTFAKVAQPWWAFRDFHLPKGYSPFNVQTLNGRIFVAYAKVDKATGRNASGRGLGFVDEFTVDGRFVDRIASRGTLNAPWGLAIAPASWGQQAGSLLVGNFGDGKINVIAPKSDGRFSDKIAGQVRDAGTGRTLVIPGLWALTQGTATTGGTDSLWFSAGIDEETHGLVGVLRHP</sequence>
<dbReference type="InterPro" id="IPR011042">
    <property type="entry name" value="6-blade_b-propeller_TolB-like"/>
</dbReference>
<evidence type="ECO:0000256" key="1">
    <source>
        <dbReference type="SAM" id="SignalP"/>
    </source>
</evidence>
<dbReference type="RefSeq" id="WP_344212298.1">
    <property type="nucleotide sequence ID" value="NZ_BAAAOS010000017.1"/>
</dbReference>
<dbReference type="Gene3D" id="2.120.10.30">
    <property type="entry name" value="TolB, C-terminal domain"/>
    <property type="match status" value="1"/>
</dbReference>
<dbReference type="NCBIfam" id="TIGR03118">
    <property type="entry name" value="PEPCTERM_chp_1"/>
    <property type="match status" value="1"/>
</dbReference>
<feature type="chain" id="PRO_5045239997" evidence="1">
    <location>
        <begin position="31"/>
        <end position="374"/>
    </location>
</feature>
<comment type="caution">
    <text evidence="2">The sequence shown here is derived from an EMBL/GenBank/DDBJ whole genome shotgun (WGS) entry which is preliminary data.</text>
</comment>